<keyword evidence="2" id="KW-0175">Coiled coil</keyword>
<evidence type="ECO:0000259" key="3">
    <source>
        <dbReference type="PROSITE" id="PS51123"/>
    </source>
</evidence>
<proteinExistence type="predicted"/>
<dbReference type="PROSITE" id="PS51123">
    <property type="entry name" value="OMPA_2"/>
    <property type="match status" value="1"/>
</dbReference>
<name>A0ABW5IW76_9FLAO</name>
<dbReference type="InterPro" id="IPR050330">
    <property type="entry name" value="Bact_OuterMem_StrucFunc"/>
</dbReference>
<dbReference type="PANTHER" id="PTHR30329:SF21">
    <property type="entry name" value="LIPOPROTEIN YIAD-RELATED"/>
    <property type="match status" value="1"/>
</dbReference>
<feature type="coiled-coil region" evidence="2">
    <location>
        <begin position="25"/>
        <end position="168"/>
    </location>
</feature>
<dbReference type="RefSeq" id="WP_380748930.1">
    <property type="nucleotide sequence ID" value="NZ_JBHULT010000006.1"/>
</dbReference>
<organism evidence="4 5">
    <name type="scientific">Salinimicrobium flavum</name>
    <dbReference type="NCBI Taxonomy" id="1737065"/>
    <lineage>
        <taxon>Bacteria</taxon>
        <taxon>Pseudomonadati</taxon>
        <taxon>Bacteroidota</taxon>
        <taxon>Flavobacteriia</taxon>
        <taxon>Flavobacteriales</taxon>
        <taxon>Flavobacteriaceae</taxon>
        <taxon>Salinimicrobium</taxon>
    </lineage>
</organism>
<reference evidence="5" key="1">
    <citation type="journal article" date="2019" name="Int. J. Syst. Evol. Microbiol.">
        <title>The Global Catalogue of Microorganisms (GCM) 10K type strain sequencing project: providing services to taxonomists for standard genome sequencing and annotation.</title>
        <authorList>
            <consortium name="The Broad Institute Genomics Platform"/>
            <consortium name="The Broad Institute Genome Sequencing Center for Infectious Disease"/>
            <person name="Wu L."/>
            <person name="Ma J."/>
        </authorList>
    </citation>
    <scope>NUCLEOTIDE SEQUENCE [LARGE SCALE GENOMIC DNA]</scope>
    <source>
        <strain evidence="5">KCTC 42585</strain>
    </source>
</reference>
<evidence type="ECO:0000313" key="5">
    <source>
        <dbReference type="Proteomes" id="UP001597468"/>
    </source>
</evidence>
<dbReference type="Pfam" id="PF00691">
    <property type="entry name" value="OmpA"/>
    <property type="match status" value="1"/>
</dbReference>
<dbReference type="Proteomes" id="UP001597468">
    <property type="component" value="Unassembled WGS sequence"/>
</dbReference>
<evidence type="ECO:0000256" key="1">
    <source>
        <dbReference type="PROSITE-ProRule" id="PRU00473"/>
    </source>
</evidence>
<keyword evidence="1" id="KW-0472">Membrane</keyword>
<dbReference type="PANTHER" id="PTHR30329">
    <property type="entry name" value="STATOR ELEMENT OF FLAGELLAR MOTOR COMPLEX"/>
    <property type="match status" value="1"/>
</dbReference>
<dbReference type="Gene3D" id="3.30.1330.60">
    <property type="entry name" value="OmpA-like domain"/>
    <property type="match status" value="1"/>
</dbReference>
<accession>A0ABW5IW76</accession>
<dbReference type="CDD" id="cd07185">
    <property type="entry name" value="OmpA_C-like"/>
    <property type="match status" value="1"/>
</dbReference>
<evidence type="ECO:0000313" key="4">
    <source>
        <dbReference type="EMBL" id="MFD2517167.1"/>
    </source>
</evidence>
<protein>
    <submittedName>
        <fullName evidence="4">OmpA family protein</fullName>
    </submittedName>
</protein>
<sequence length="321" mass="35943">MKKTLLLAFLSSSLFLTSCVSSKVYKDLEGKHADLQQKNTELSEEFQELSVRNRENEAELARLKNELESLRAERDKLQQEHTQTSQQYEKLKSSYDALEANSSSALAENSKRNRELLTELEAKEKALTTEKARLEKLEKDLAARSQRVNELESMIAAKDAKMKALKNSLSKALTNFEGKGLTVEQRDGKVYVSMENKLLFSSGSWAVGAEGRKAVEQLASVLAQNQDIAVLIEGHTDNVPYTGSGQLTDNWDLSTKRATAIVQLLRENREIDPQNLTAAGRGEYAPMASNDTAEGRAKNRRIEVILTPKLDEINKLLQEIE</sequence>
<dbReference type="SUPFAM" id="SSF103088">
    <property type="entry name" value="OmpA-like"/>
    <property type="match status" value="1"/>
</dbReference>
<evidence type="ECO:0000256" key="2">
    <source>
        <dbReference type="SAM" id="Coils"/>
    </source>
</evidence>
<dbReference type="InterPro" id="IPR036737">
    <property type="entry name" value="OmpA-like_sf"/>
</dbReference>
<dbReference type="PROSITE" id="PS51257">
    <property type="entry name" value="PROKAR_LIPOPROTEIN"/>
    <property type="match status" value="1"/>
</dbReference>
<comment type="caution">
    <text evidence="4">The sequence shown here is derived from an EMBL/GenBank/DDBJ whole genome shotgun (WGS) entry which is preliminary data.</text>
</comment>
<dbReference type="EMBL" id="JBHULT010000006">
    <property type="protein sequence ID" value="MFD2517167.1"/>
    <property type="molecule type" value="Genomic_DNA"/>
</dbReference>
<keyword evidence="5" id="KW-1185">Reference proteome</keyword>
<feature type="domain" description="OmpA-like" evidence="3">
    <location>
        <begin position="187"/>
        <end position="310"/>
    </location>
</feature>
<gene>
    <name evidence="4" type="ORF">ACFSTG_04620</name>
</gene>
<dbReference type="InterPro" id="IPR006665">
    <property type="entry name" value="OmpA-like"/>
</dbReference>